<proteinExistence type="evidence at transcript level"/>
<dbReference type="EMBL" id="MN450161">
    <property type="protein sequence ID" value="QJZ31628.1"/>
    <property type="molecule type" value="mRNA"/>
</dbReference>
<name>A0A6M6RP72_TETBN</name>
<keyword evidence="1" id="KW-1133">Transmembrane helix</keyword>
<reference evidence="2" key="1">
    <citation type="journal article" date="2018" name="J. Proteome Res.">
        <title>Deciphering the Molecular Diversity of an Ant Venom Peptidome through a Venomics Approach.</title>
        <authorList>
            <person name="Touchard A."/>
            <person name="Tene N."/>
            <person name="Song P.C.T."/>
            <person name="Lefranc B."/>
            <person name="Leprince J."/>
            <person name="Treilhou M."/>
            <person name="Bonnafe E."/>
        </authorList>
    </citation>
    <scope>NUCLEOTIDE SEQUENCE</scope>
</reference>
<reference evidence="2" key="2">
    <citation type="submission" date="2019-09" db="EMBL/GenBank/DDBJ databases">
        <authorList>
            <person name="Bonnafe E."/>
            <person name="Touchard A."/>
            <person name="Tene N."/>
            <person name="Treilhou M."/>
        </authorList>
    </citation>
    <scope>NUCLEOTIDE SEQUENCE</scope>
</reference>
<evidence type="ECO:0000313" key="2">
    <source>
        <dbReference type="EMBL" id="QJZ31628.1"/>
    </source>
</evidence>
<dbReference type="AlphaFoldDB" id="A0A6M6RP72"/>
<protein>
    <submittedName>
        <fullName evidence="2">U17-MYRTX-Tb1e</fullName>
    </submittedName>
</protein>
<keyword evidence="1" id="KW-0812">Transmembrane</keyword>
<evidence type="ECO:0000256" key="1">
    <source>
        <dbReference type="SAM" id="Phobius"/>
    </source>
</evidence>
<organism evidence="2">
    <name type="scientific">Tetramorium bicarinatum</name>
    <name type="common">Tramp ant</name>
    <dbReference type="NCBI Taxonomy" id="219812"/>
    <lineage>
        <taxon>Eukaryota</taxon>
        <taxon>Metazoa</taxon>
        <taxon>Ecdysozoa</taxon>
        <taxon>Arthropoda</taxon>
        <taxon>Hexapoda</taxon>
        <taxon>Insecta</taxon>
        <taxon>Pterygota</taxon>
        <taxon>Neoptera</taxon>
        <taxon>Endopterygota</taxon>
        <taxon>Hymenoptera</taxon>
        <taxon>Apocrita</taxon>
        <taxon>Aculeata</taxon>
        <taxon>Formicoidea</taxon>
        <taxon>Formicidae</taxon>
        <taxon>Myrmicinae</taxon>
        <taxon>Tetramorium</taxon>
    </lineage>
</organism>
<sequence precursor="true">MEKNRTTTFSVYLTITLFLISTFITMVITESNIIKAPLFPCPNGYIRDYKGDCREIIEG</sequence>
<feature type="transmembrane region" description="Helical" evidence="1">
    <location>
        <begin position="9"/>
        <end position="28"/>
    </location>
</feature>
<dbReference type="GO" id="GO:0005576">
    <property type="term" value="C:extracellular region"/>
    <property type="evidence" value="ECO:0000314"/>
    <property type="project" value="UniProtKB"/>
</dbReference>
<accession>A0A6M6RP72</accession>
<keyword evidence="1" id="KW-0472">Membrane</keyword>